<feature type="domain" description="Ice-binding protein C-terminal" evidence="2">
    <location>
        <begin position="153"/>
        <end position="174"/>
    </location>
</feature>
<dbReference type="Proteomes" id="UP000664654">
    <property type="component" value="Unassembled WGS sequence"/>
</dbReference>
<feature type="chain" id="PRO_5038034124" evidence="1">
    <location>
        <begin position="24"/>
        <end position="178"/>
    </location>
</feature>
<feature type="signal peptide" evidence="1">
    <location>
        <begin position="1"/>
        <end position="23"/>
    </location>
</feature>
<accession>A0A939DNV9</accession>
<name>A0A939DNV9_9ALTE</name>
<dbReference type="AlphaFoldDB" id="A0A939DNV9"/>
<dbReference type="InterPro" id="IPR013424">
    <property type="entry name" value="Ice-binding_C"/>
</dbReference>
<organism evidence="3 4">
    <name type="scientific">Bowmanella dokdonensis</name>
    <dbReference type="NCBI Taxonomy" id="751969"/>
    <lineage>
        <taxon>Bacteria</taxon>
        <taxon>Pseudomonadati</taxon>
        <taxon>Pseudomonadota</taxon>
        <taxon>Gammaproteobacteria</taxon>
        <taxon>Alteromonadales</taxon>
        <taxon>Alteromonadaceae</taxon>
        <taxon>Bowmanella</taxon>
    </lineage>
</organism>
<dbReference type="RefSeq" id="WP_206574348.1">
    <property type="nucleotide sequence ID" value="NZ_JAFKCV010000007.1"/>
</dbReference>
<keyword evidence="4" id="KW-1185">Reference proteome</keyword>
<dbReference type="EMBL" id="JAFKCV010000007">
    <property type="protein sequence ID" value="MBN7826234.1"/>
    <property type="molecule type" value="Genomic_DNA"/>
</dbReference>
<evidence type="ECO:0000313" key="3">
    <source>
        <dbReference type="EMBL" id="MBN7826234.1"/>
    </source>
</evidence>
<evidence type="ECO:0000259" key="2">
    <source>
        <dbReference type="Pfam" id="PF07589"/>
    </source>
</evidence>
<protein>
    <submittedName>
        <fullName evidence="3">PEP-CTERM sorting domain-containing protein</fullName>
    </submittedName>
</protein>
<evidence type="ECO:0000313" key="4">
    <source>
        <dbReference type="Proteomes" id="UP000664654"/>
    </source>
</evidence>
<evidence type="ECO:0000256" key="1">
    <source>
        <dbReference type="SAM" id="SignalP"/>
    </source>
</evidence>
<comment type="caution">
    <text evidence="3">The sequence shown here is derived from an EMBL/GenBank/DDBJ whole genome shotgun (WGS) entry which is preliminary data.</text>
</comment>
<keyword evidence="1" id="KW-0732">Signal</keyword>
<proteinExistence type="predicted"/>
<reference evidence="3" key="1">
    <citation type="submission" date="2021-03" db="EMBL/GenBank/DDBJ databases">
        <title>novel species isolated from a fishpond in China.</title>
        <authorList>
            <person name="Lu H."/>
            <person name="Cai Z."/>
        </authorList>
    </citation>
    <scope>NUCLEOTIDE SEQUENCE</scope>
    <source>
        <strain evidence="3">JCM 30855</strain>
    </source>
</reference>
<sequence>MKSSYFRIALAGLLLSIAGMANATLIVGNSYLDGEGVAWEYVGSFQVSDGPNWSSTVELFNGLEAAEEVFGALADNMRYAISTLDTGFVNHMANYDGYGQANHVLPEDIVTDINGDGFYNWAGNGLGDWSAYIMDHSNNNVNYVFKAAVAVAQVSEPSALAVIALGLMGFAASRARKK</sequence>
<gene>
    <name evidence="3" type="ORF">J0A66_13445</name>
</gene>
<dbReference type="Pfam" id="PF07589">
    <property type="entry name" value="PEP-CTERM"/>
    <property type="match status" value="1"/>
</dbReference>